<dbReference type="Proteomes" id="UP000516428">
    <property type="component" value="Chromosome"/>
</dbReference>
<feature type="compositionally biased region" description="Low complexity" evidence="1">
    <location>
        <begin position="93"/>
        <end position="116"/>
    </location>
</feature>
<feature type="transmembrane region" description="Helical" evidence="2">
    <location>
        <begin position="59"/>
        <end position="81"/>
    </location>
</feature>
<evidence type="ECO:0000313" key="4">
    <source>
        <dbReference type="EMBL" id="QNS07251.1"/>
    </source>
</evidence>
<protein>
    <submittedName>
        <fullName evidence="4">DUF2510 domain-containing protein</fullName>
    </submittedName>
</protein>
<accession>A0A7H1BEU6</accession>
<evidence type="ECO:0000313" key="5">
    <source>
        <dbReference type="Proteomes" id="UP000516428"/>
    </source>
</evidence>
<proteinExistence type="predicted"/>
<dbReference type="EMBL" id="CP061281">
    <property type="protein sequence ID" value="QNS07251.1"/>
    <property type="molecule type" value="Genomic_DNA"/>
</dbReference>
<keyword evidence="5" id="KW-1185">Reference proteome</keyword>
<dbReference type="InterPro" id="IPR018929">
    <property type="entry name" value="DUF2510"/>
</dbReference>
<feature type="region of interest" description="Disordered" evidence="1">
    <location>
        <begin position="1"/>
        <end position="56"/>
    </location>
</feature>
<feature type="compositionally biased region" description="Basic and acidic residues" evidence="1">
    <location>
        <begin position="117"/>
        <end position="126"/>
    </location>
</feature>
<feature type="compositionally biased region" description="Pro residues" evidence="1">
    <location>
        <begin position="1"/>
        <end position="14"/>
    </location>
</feature>
<dbReference type="Pfam" id="PF10708">
    <property type="entry name" value="DUF2510"/>
    <property type="match status" value="1"/>
</dbReference>
<sequence length="308" mass="31758">MSMTPPPGWYPDPKAPSTERWWDGAAWTQHRRQPAPQGPPPSPPAPVGPPSSAGGRGKLVAVIAAGVALVTAIVAGGIVALGGDEEDPKTRTAPSSAQPSAPPQSSEAASSAPAPSRSDDPSRVTDELNGITLPVLDGWQKAEYVADDYTFITTPDTYDCPFDQGMCRRGTVSTHTVTGTDETDPEALAKDDVKDAADRAYDTDSIGRRPFGGMTGHKVVASRQIGVAGRAGWLVRWKVTTAEGAGGYVQSVVFPSSSGSEALVAVRCTLDVSSESPPLTDLDKIVKGIRAVDGTGGGGVGSTVGPSR</sequence>
<evidence type="ECO:0000256" key="2">
    <source>
        <dbReference type="SAM" id="Phobius"/>
    </source>
</evidence>
<keyword evidence="2" id="KW-0472">Membrane</keyword>
<keyword evidence="2" id="KW-1133">Transmembrane helix</keyword>
<evidence type="ECO:0000259" key="3">
    <source>
        <dbReference type="Pfam" id="PF10708"/>
    </source>
</evidence>
<organism evidence="4 5">
    <name type="scientific">Streptomyces xanthii</name>
    <dbReference type="NCBI Taxonomy" id="2768069"/>
    <lineage>
        <taxon>Bacteria</taxon>
        <taxon>Bacillati</taxon>
        <taxon>Actinomycetota</taxon>
        <taxon>Actinomycetes</taxon>
        <taxon>Kitasatosporales</taxon>
        <taxon>Streptomycetaceae</taxon>
        <taxon>Streptomyces</taxon>
    </lineage>
</organism>
<reference evidence="4 5" key="1">
    <citation type="submission" date="2020-09" db="EMBL/GenBank/DDBJ databases">
        <title>A novel species.</title>
        <authorList>
            <person name="Gao J."/>
        </authorList>
    </citation>
    <scope>NUCLEOTIDE SEQUENCE [LARGE SCALE GENOMIC DNA]</scope>
    <source>
        <strain evidence="4 5">CRXT-Y-14</strain>
    </source>
</reference>
<gene>
    <name evidence="4" type="ORF">IAG42_29065</name>
</gene>
<feature type="region of interest" description="Disordered" evidence="1">
    <location>
        <begin position="85"/>
        <end position="126"/>
    </location>
</feature>
<dbReference type="AlphaFoldDB" id="A0A7H1BEU6"/>
<name>A0A7H1BEU6_9ACTN</name>
<dbReference type="KEGG" id="sxn:IAG42_29065"/>
<keyword evidence="2" id="KW-0812">Transmembrane</keyword>
<feature type="compositionally biased region" description="Pro residues" evidence="1">
    <location>
        <begin position="36"/>
        <end position="49"/>
    </location>
</feature>
<dbReference type="RefSeq" id="WP_188339924.1">
    <property type="nucleotide sequence ID" value="NZ_CP061281.1"/>
</dbReference>
<feature type="domain" description="DUF2510" evidence="3">
    <location>
        <begin position="7"/>
        <end position="39"/>
    </location>
</feature>
<evidence type="ECO:0000256" key="1">
    <source>
        <dbReference type="SAM" id="MobiDB-lite"/>
    </source>
</evidence>